<feature type="binding site" evidence="5">
    <location>
        <position position="150"/>
    </location>
    <ligand>
        <name>S-adenosyl-L-methionine</name>
        <dbReference type="ChEBI" id="CHEBI:59789"/>
    </ligand>
</feature>
<feature type="active site" description="Nucleophile" evidence="5">
    <location>
        <position position="250"/>
    </location>
</feature>
<feature type="compositionally biased region" description="Basic residues" evidence="6">
    <location>
        <begin position="328"/>
        <end position="337"/>
    </location>
</feature>
<dbReference type="PROSITE" id="PS51686">
    <property type="entry name" value="SAM_MT_RSMB_NOP"/>
    <property type="match status" value="1"/>
</dbReference>
<dbReference type="InterPro" id="IPR029063">
    <property type="entry name" value="SAM-dependent_MTases_sf"/>
</dbReference>
<dbReference type="GO" id="GO:0005730">
    <property type="term" value="C:nucleolus"/>
    <property type="evidence" value="ECO:0007669"/>
    <property type="project" value="TreeGrafter"/>
</dbReference>
<feature type="region of interest" description="Disordered" evidence="6">
    <location>
        <begin position="324"/>
        <end position="360"/>
    </location>
</feature>
<evidence type="ECO:0000256" key="5">
    <source>
        <dbReference type="PROSITE-ProRule" id="PRU01023"/>
    </source>
</evidence>
<comment type="caution">
    <text evidence="5">Lacks conserved residue(s) required for the propagation of feature annotation.</text>
</comment>
<keyword evidence="4 5" id="KW-0694">RNA-binding</keyword>
<feature type="domain" description="SAM-dependent MTase RsmB/NOP-type" evidence="7">
    <location>
        <begin position="15"/>
        <end position="318"/>
    </location>
</feature>
<keyword evidence="3 5" id="KW-0949">S-adenosyl-L-methionine</keyword>
<dbReference type="AlphaFoldDB" id="A0A0B1S485"/>
<dbReference type="Pfam" id="PF01189">
    <property type="entry name" value="Methyltr_RsmB-F"/>
    <property type="match status" value="1"/>
</dbReference>
<dbReference type="SUPFAM" id="SSF53335">
    <property type="entry name" value="S-adenosyl-L-methionine-dependent methyltransferases"/>
    <property type="match status" value="1"/>
</dbReference>
<dbReference type="GO" id="GO:0070475">
    <property type="term" value="P:rRNA base methylation"/>
    <property type="evidence" value="ECO:0007669"/>
    <property type="project" value="TreeGrafter"/>
</dbReference>
<evidence type="ECO:0000256" key="4">
    <source>
        <dbReference type="ARBA" id="ARBA00022884"/>
    </source>
</evidence>
<dbReference type="Gene3D" id="3.40.50.150">
    <property type="entry name" value="Vaccinia Virus protein VP39"/>
    <property type="match status" value="1"/>
</dbReference>
<dbReference type="Gene3D" id="3.30.70.1170">
    <property type="entry name" value="Sun protein, domain 3"/>
    <property type="match status" value="1"/>
</dbReference>
<dbReference type="Pfam" id="PF21148">
    <property type="entry name" value="NSUN5_fdxn-like"/>
    <property type="match status" value="1"/>
</dbReference>
<evidence type="ECO:0000256" key="1">
    <source>
        <dbReference type="ARBA" id="ARBA00022603"/>
    </source>
</evidence>
<dbReference type="InterPro" id="IPR049561">
    <property type="entry name" value="NSUN5_7_fdxn-like"/>
</dbReference>
<feature type="non-terminal residue" evidence="8">
    <location>
        <position position="1"/>
    </location>
</feature>
<dbReference type="GO" id="GO:0008173">
    <property type="term" value="F:RNA methyltransferase activity"/>
    <property type="evidence" value="ECO:0007669"/>
    <property type="project" value="InterPro"/>
</dbReference>
<dbReference type="InterPro" id="IPR001678">
    <property type="entry name" value="MeTrfase_RsmB-F_NOP2_dom"/>
</dbReference>
<dbReference type="GO" id="GO:0003723">
    <property type="term" value="F:RNA binding"/>
    <property type="evidence" value="ECO:0007669"/>
    <property type="project" value="UniProtKB-UniRule"/>
</dbReference>
<protein>
    <submittedName>
        <fullName evidence="8">NOL1/NOP2/sun family protein</fullName>
    </submittedName>
</protein>
<dbReference type="CDD" id="cd02440">
    <property type="entry name" value="AdoMet_MTases"/>
    <property type="match status" value="1"/>
</dbReference>
<proteinExistence type="inferred from homology"/>
<dbReference type="PANTHER" id="PTHR22807:SF4">
    <property type="entry name" value="28S RRNA (CYTOSINE-C(5))-METHYLTRANSFERASE"/>
    <property type="match status" value="1"/>
</dbReference>
<dbReference type="InterPro" id="IPR023267">
    <property type="entry name" value="RCMT"/>
</dbReference>
<dbReference type="InterPro" id="IPR049560">
    <property type="entry name" value="MeTrfase_RsmB-F_NOP2_cat"/>
</dbReference>
<keyword evidence="1 5" id="KW-0489">Methyltransferase</keyword>
<gene>
    <name evidence="8" type="ORF">OESDEN_20200</name>
</gene>
<evidence type="ECO:0000259" key="7">
    <source>
        <dbReference type="PROSITE" id="PS51686"/>
    </source>
</evidence>
<organism evidence="8 9">
    <name type="scientific">Oesophagostomum dentatum</name>
    <name type="common">Nodular worm</name>
    <dbReference type="NCBI Taxonomy" id="61180"/>
    <lineage>
        <taxon>Eukaryota</taxon>
        <taxon>Metazoa</taxon>
        <taxon>Ecdysozoa</taxon>
        <taxon>Nematoda</taxon>
        <taxon>Chromadorea</taxon>
        <taxon>Rhabditida</taxon>
        <taxon>Rhabditina</taxon>
        <taxon>Rhabditomorpha</taxon>
        <taxon>Strongyloidea</taxon>
        <taxon>Strongylidae</taxon>
        <taxon>Oesophagostomum</taxon>
    </lineage>
</organism>
<keyword evidence="9" id="KW-1185">Reference proteome</keyword>
<name>A0A0B1S485_OESDE</name>
<evidence type="ECO:0000256" key="6">
    <source>
        <dbReference type="SAM" id="MobiDB-lite"/>
    </source>
</evidence>
<dbReference type="EMBL" id="KN601737">
    <property type="protein sequence ID" value="KHJ80133.1"/>
    <property type="molecule type" value="Genomic_DNA"/>
</dbReference>
<accession>A0A0B1S485</accession>
<evidence type="ECO:0000313" key="9">
    <source>
        <dbReference type="Proteomes" id="UP000053660"/>
    </source>
</evidence>
<dbReference type="Proteomes" id="UP000053660">
    <property type="component" value="Unassembled WGS sequence"/>
</dbReference>
<evidence type="ECO:0000256" key="3">
    <source>
        <dbReference type="ARBA" id="ARBA00022691"/>
    </source>
</evidence>
<dbReference type="PRINTS" id="PR02008">
    <property type="entry name" value="RCMTFAMILY"/>
</dbReference>
<sequence>AAEGRGVAAFKEAGDSSDSVLQIPRYARINTLKWTTEEAIESLTSEDWKVVQVSPEEDFAKRVQNMAEDVVLVDPHVENLLIFPHSNDFHRYWMVEQRYLILQDKASCLPAFLLAPPPESHVFDTCAAPGMKTSHVASILGGTGKVWAMDRSEDRVAIMNQILEECGVENASVFHGDFLKTDVTDKKFSKVAYAIVDPPCSGSGMVKRMDELTGGNADKARLAKLKNLQAMILKHALKFPNLQRAVYSTCSIHEEENEQVVDEVLLDTYVRQHFRLCSILPNWTHRGLDTYDFGRDCLRADPVKTLTNGFFVAMFERISESSIDNESKHKKKKRKRHLEAEEHLNSSEDANEVVTDTLEHSDELHAKKRKSIRRRNVRRAQIYDSTVFYFR</sequence>
<comment type="similarity">
    <text evidence="5">Belongs to the class I-like SAM-binding methyltransferase superfamily. RsmB/NOP family.</text>
</comment>
<dbReference type="PANTHER" id="PTHR22807">
    <property type="entry name" value="NOP2 YEAST -RELATED NOL1/NOP2/FMU SUN DOMAIN-CONTAINING"/>
    <property type="match status" value="1"/>
</dbReference>
<keyword evidence="2 5" id="KW-0808">Transferase</keyword>
<feature type="binding site" evidence="5">
    <location>
        <position position="197"/>
    </location>
    <ligand>
        <name>S-adenosyl-L-methionine</name>
        <dbReference type="ChEBI" id="CHEBI:59789"/>
    </ligand>
</feature>
<dbReference type="OrthoDB" id="417697at2759"/>
<reference evidence="8 9" key="1">
    <citation type="submission" date="2014-03" db="EMBL/GenBank/DDBJ databases">
        <title>Draft genome of the hookworm Oesophagostomum dentatum.</title>
        <authorList>
            <person name="Mitreva M."/>
        </authorList>
    </citation>
    <scope>NUCLEOTIDE SEQUENCE [LARGE SCALE GENOMIC DNA]</scope>
    <source>
        <strain evidence="8 9">OD-Hann</strain>
    </source>
</reference>
<evidence type="ECO:0000313" key="8">
    <source>
        <dbReference type="EMBL" id="KHJ80133.1"/>
    </source>
</evidence>
<evidence type="ECO:0000256" key="2">
    <source>
        <dbReference type="ARBA" id="ARBA00022679"/>
    </source>
</evidence>
<feature type="binding site" evidence="5">
    <location>
        <position position="177"/>
    </location>
    <ligand>
        <name>S-adenosyl-L-methionine</name>
        <dbReference type="ChEBI" id="CHEBI:59789"/>
    </ligand>
</feature>